<reference evidence="3 4" key="1">
    <citation type="journal article" date="2018" name="New Phytol.">
        <title>Phylogenomics of Endogonaceae and evolution of mycorrhizas within Mucoromycota.</title>
        <authorList>
            <person name="Chang Y."/>
            <person name="Desiro A."/>
            <person name="Na H."/>
            <person name="Sandor L."/>
            <person name="Lipzen A."/>
            <person name="Clum A."/>
            <person name="Barry K."/>
            <person name="Grigoriev I.V."/>
            <person name="Martin F.M."/>
            <person name="Stajich J.E."/>
            <person name="Smith M.E."/>
            <person name="Bonito G."/>
            <person name="Spatafora J.W."/>
        </authorList>
    </citation>
    <scope>NUCLEOTIDE SEQUENCE [LARGE SCALE GENOMIC DNA]</scope>
    <source>
        <strain evidence="3 4">GMNB39</strain>
    </source>
</reference>
<evidence type="ECO:0000313" key="4">
    <source>
        <dbReference type="Proteomes" id="UP000268093"/>
    </source>
</evidence>
<sequence length="246" mass="27161">MRITSSSTMSTLSCFLFAVEHVVMEMVVGERRSSSHRVALSGGARRGGGRRGGAGGTHRGRRRRVGARRGGGRHGGVHRGGARRGRARQGRRISIRWTLWHGGTRGGGGYVCAPFPRFDVMVILPTRWLRAHILLLNRTSIWLGKINIIEYLYLTFDICDEEYPMGANIHHFPINMRNIVGRETQLPTDQLTSGGSLADASLSVNNRTPEMRGPQNRRSVSCIQKDQIGYPTDDNPPSDEPTMGGC</sequence>
<name>A0A433CXX6_9FUNG</name>
<dbReference type="AlphaFoldDB" id="A0A433CXX6"/>
<gene>
    <name evidence="3" type="ORF">BC936DRAFT_137181</name>
</gene>
<comment type="caution">
    <text evidence="3">The sequence shown here is derived from an EMBL/GenBank/DDBJ whole genome shotgun (WGS) entry which is preliminary data.</text>
</comment>
<keyword evidence="2" id="KW-0732">Signal</keyword>
<evidence type="ECO:0000313" key="3">
    <source>
        <dbReference type="EMBL" id="RUP43440.1"/>
    </source>
</evidence>
<proteinExistence type="predicted"/>
<feature type="compositionally biased region" description="Gly residues" evidence="1">
    <location>
        <begin position="44"/>
        <end position="57"/>
    </location>
</feature>
<dbReference type="EMBL" id="RBNI01011016">
    <property type="protein sequence ID" value="RUP43440.1"/>
    <property type="molecule type" value="Genomic_DNA"/>
</dbReference>
<protein>
    <submittedName>
        <fullName evidence="3">Uncharacterized protein</fullName>
    </submittedName>
</protein>
<keyword evidence="4" id="KW-1185">Reference proteome</keyword>
<evidence type="ECO:0000256" key="1">
    <source>
        <dbReference type="SAM" id="MobiDB-lite"/>
    </source>
</evidence>
<evidence type="ECO:0000256" key="2">
    <source>
        <dbReference type="SAM" id="SignalP"/>
    </source>
</evidence>
<feature type="chain" id="PRO_5019524024" evidence="2">
    <location>
        <begin position="25"/>
        <end position="246"/>
    </location>
</feature>
<organism evidence="3 4">
    <name type="scientific">Jimgerdemannia flammicorona</name>
    <dbReference type="NCBI Taxonomy" id="994334"/>
    <lineage>
        <taxon>Eukaryota</taxon>
        <taxon>Fungi</taxon>
        <taxon>Fungi incertae sedis</taxon>
        <taxon>Mucoromycota</taxon>
        <taxon>Mucoromycotina</taxon>
        <taxon>Endogonomycetes</taxon>
        <taxon>Endogonales</taxon>
        <taxon>Endogonaceae</taxon>
        <taxon>Jimgerdemannia</taxon>
    </lineage>
</organism>
<dbReference type="Proteomes" id="UP000268093">
    <property type="component" value="Unassembled WGS sequence"/>
</dbReference>
<accession>A0A433CXX6</accession>
<feature type="compositionally biased region" description="Basic residues" evidence="1">
    <location>
        <begin position="58"/>
        <end position="89"/>
    </location>
</feature>
<feature type="region of interest" description="Disordered" evidence="1">
    <location>
        <begin position="188"/>
        <end position="246"/>
    </location>
</feature>
<feature type="region of interest" description="Disordered" evidence="1">
    <location>
        <begin position="34"/>
        <end position="89"/>
    </location>
</feature>
<feature type="signal peptide" evidence="2">
    <location>
        <begin position="1"/>
        <end position="24"/>
    </location>
</feature>